<keyword evidence="1" id="KW-1133">Transmembrane helix</keyword>
<dbReference type="AlphaFoldDB" id="A0A3S9A4L2"/>
<protein>
    <submittedName>
        <fullName evidence="2">Uncharacterized protein</fullName>
    </submittedName>
</protein>
<evidence type="ECO:0000256" key="1">
    <source>
        <dbReference type="SAM" id="Phobius"/>
    </source>
</evidence>
<accession>A0A3S9A4L2</accession>
<evidence type="ECO:0000313" key="3">
    <source>
        <dbReference type="Proteomes" id="UP000272528"/>
    </source>
</evidence>
<name>A0A3S9A4L2_9BACL</name>
<feature type="transmembrane region" description="Helical" evidence="1">
    <location>
        <begin position="12"/>
        <end position="31"/>
    </location>
</feature>
<dbReference type="RefSeq" id="WP_126016031.1">
    <property type="nucleotide sequence ID" value="NZ_CP034437.1"/>
</dbReference>
<gene>
    <name evidence="2" type="ORF">EJC50_14255</name>
</gene>
<dbReference type="KEGG" id="palb:EJC50_14255"/>
<keyword evidence="1" id="KW-0812">Transmembrane</keyword>
<dbReference type="EMBL" id="CP034437">
    <property type="protein sequence ID" value="AZN40689.1"/>
    <property type="molecule type" value="Genomic_DNA"/>
</dbReference>
<sequence>MEKRLTRTEMLFSLGFLFMLIVAVGAFFYGVQVGSDKTETKFVESTKSLSSKSAKIGSYQQQDLVSFYHTVFLPYREFQTEWFDTMHKLATSQISDTSSALKELASMANQKYKEAEQAAVPNSATLLQTAQLDLLKSLKMFSENAQRAAGSSKNVEASALLKTLKKDPYYIDGVKFALSGQQNYYSAMQKWGSSVDPNIPSSFSSTSSANIKSWSALPLTIKNKLMADELTARKLLAPYYPQDLTARVDQFIGSGQAANMNKQTVASVVDLLIRTDAVRQGDFADSKAELYPKQLLPQLPFFFPEK</sequence>
<keyword evidence="1" id="KW-0472">Membrane</keyword>
<dbReference type="OrthoDB" id="2649144at2"/>
<evidence type="ECO:0000313" key="2">
    <source>
        <dbReference type="EMBL" id="AZN40689.1"/>
    </source>
</evidence>
<keyword evidence="3" id="KW-1185">Reference proteome</keyword>
<reference evidence="3" key="1">
    <citation type="submission" date="2018-12" db="EMBL/GenBank/DDBJ databases">
        <title>Genome sequence of Peanibacillus sp.</title>
        <authorList>
            <person name="Subramani G."/>
            <person name="Srinivasan S."/>
            <person name="Kim M.K."/>
        </authorList>
    </citation>
    <scope>NUCLEOTIDE SEQUENCE [LARGE SCALE GENOMIC DNA]</scope>
    <source>
        <strain evidence="3">18JY67-1</strain>
    </source>
</reference>
<proteinExistence type="predicted"/>
<dbReference type="Proteomes" id="UP000272528">
    <property type="component" value="Chromosome"/>
</dbReference>
<organism evidence="2 3">
    <name type="scientific">Paenibacillus albus</name>
    <dbReference type="NCBI Taxonomy" id="2495582"/>
    <lineage>
        <taxon>Bacteria</taxon>
        <taxon>Bacillati</taxon>
        <taxon>Bacillota</taxon>
        <taxon>Bacilli</taxon>
        <taxon>Bacillales</taxon>
        <taxon>Paenibacillaceae</taxon>
        <taxon>Paenibacillus</taxon>
    </lineage>
</organism>